<evidence type="ECO:0000259" key="6">
    <source>
        <dbReference type="Pfam" id="PF13476"/>
    </source>
</evidence>
<feature type="region of interest" description="Disordered" evidence="5">
    <location>
        <begin position="541"/>
        <end position="578"/>
    </location>
</feature>
<dbReference type="Proteomes" id="UP000462152">
    <property type="component" value="Unassembled WGS sequence"/>
</dbReference>
<feature type="compositionally biased region" description="Basic and acidic residues" evidence="5">
    <location>
        <begin position="309"/>
        <end position="321"/>
    </location>
</feature>
<organism evidence="7 8">
    <name type="scientific">Rothia koreensis</name>
    <dbReference type="NCBI Taxonomy" id="592378"/>
    <lineage>
        <taxon>Bacteria</taxon>
        <taxon>Bacillati</taxon>
        <taxon>Actinomycetota</taxon>
        <taxon>Actinomycetes</taxon>
        <taxon>Micrococcales</taxon>
        <taxon>Micrococcaceae</taxon>
        <taxon>Rothia</taxon>
    </lineage>
</organism>
<dbReference type="InterPro" id="IPR038729">
    <property type="entry name" value="Rad50/SbcC_AAA"/>
</dbReference>
<dbReference type="EMBL" id="WOGT01000001">
    <property type="protein sequence ID" value="MUN54105.1"/>
    <property type="molecule type" value="Genomic_DNA"/>
</dbReference>
<dbReference type="Pfam" id="PF13558">
    <property type="entry name" value="SbcC_Walker_B"/>
    <property type="match status" value="1"/>
</dbReference>
<evidence type="ECO:0000256" key="4">
    <source>
        <dbReference type="SAM" id="Coils"/>
    </source>
</evidence>
<feature type="coiled-coil region" evidence="4">
    <location>
        <begin position="329"/>
        <end position="363"/>
    </location>
</feature>
<feature type="region of interest" description="Disordered" evidence="5">
    <location>
        <begin position="598"/>
        <end position="628"/>
    </location>
</feature>
<dbReference type="GO" id="GO:0006302">
    <property type="term" value="P:double-strand break repair"/>
    <property type="evidence" value="ECO:0007669"/>
    <property type="project" value="InterPro"/>
</dbReference>
<gene>
    <name evidence="7" type="ORF">GMA10_02505</name>
</gene>
<feature type="region of interest" description="Disordered" evidence="5">
    <location>
        <begin position="485"/>
        <end position="512"/>
    </location>
</feature>
<reference evidence="7 8" key="1">
    <citation type="submission" date="2019-12" db="EMBL/GenBank/DDBJ databases">
        <authorList>
            <person name="Li J."/>
            <person name="Shi Y."/>
            <person name="Xu G."/>
            <person name="Xiao D."/>
            <person name="Ran X."/>
        </authorList>
    </citation>
    <scope>NUCLEOTIDE SEQUENCE [LARGE SCALE GENOMIC DNA]</scope>
    <source>
        <strain evidence="7 8">JCM 15915</strain>
    </source>
</reference>
<feature type="coiled-coil region" evidence="4">
    <location>
        <begin position="699"/>
        <end position="772"/>
    </location>
</feature>
<feature type="region of interest" description="Disordered" evidence="5">
    <location>
        <begin position="302"/>
        <end position="327"/>
    </location>
</feature>
<comment type="similarity">
    <text evidence="1">Belongs to the SMC family. SbcC subfamily.</text>
</comment>
<evidence type="ECO:0000256" key="3">
    <source>
        <dbReference type="ARBA" id="ARBA00013368"/>
    </source>
</evidence>
<proteinExistence type="inferred from homology"/>
<dbReference type="RefSeq" id="WP_129314187.1">
    <property type="nucleotide sequence ID" value="NZ_NOIQ01000001.1"/>
</dbReference>
<evidence type="ECO:0000313" key="8">
    <source>
        <dbReference type="Proteomes" id="UP000462152"/>
    </source>
</evidence>
<evidence type="ECO:0000313" key="7">
    <source>
        <dbReference type="EMBL" id="MUN54105.1"/>
    </source>
</evidence>
<dbReference type="OrthoDB" id="9795626at2"/>
<name>A0A7K1LFY8_9MICC</name>
<sequence>MRLHHLELCAFGPFPSKERVDFDALNEAGLFLLSGPTGAGKSTVFDAICFALYGSTTRPENTKSLYSDFAKPGTEPYVDLELTVGGHRYRIRRTPEWARPSTRAKSGWVTEHPQVALYRCLAEDAVAASDADWEVLSVRNDEAGRIVAEAFGLTREQFAQVVMLPQGQFARFLSASSDEREKLLRRLFPVDLYADVRDVLKQRSDAAAQRFRDLSAEVRRGHEEVAALLERLSLAEGSQPDQADGTVFVDMQSAVDRLERARSQAATAREHAAEQSSTAGRHADAVERGIGEWREHDRLVARRTAVQDAEQRTARDKHTAERAAAATPVHEALERLRQTRQQVADKKKQLADLLARARTLTEEPVAAVAESESERDVERAYWSSADQAEGEEYDALLERRRETVGELLRRIRDAEELERALLEPVRRKTDAEAQLLRVVEREKELGRTRERMVHERDELSEAISELPEAAAAEAETSRVLELTRRAQGTREDLGKATQEAERAESRRKEASGHYDDLMSRRFRQAVMVLADDLEAEQPCPVCGSTEHPDPARAETPGRDHMVSEEDLERSARERDRSDALAKETFARCAELRRALEELESQGARPRLSEAEDAAREARERHREVHDQKQRCADIEGRLDDLWQEIRDAESRSQELRVEISGLDSTIQELRDRRANLSSALDGVPGREELGRITARIDKLREHRSAADRLRGHVQGLRENERAAETDLDREVAESVFDDADEAERHWLPPQELAAMRERLRVFEEERARIDEAWKAAWHEAMLERIDAGESRPDPEDAERTRRAAEEARKIYEEELARETTFREGLSTVERIRSGDRNLQAEVHQASDTAQMLKDLADVASGLGGENLQRMSLTTFVLAAQLEDIAEAATVRLKNMTNGRYSLRHSDATAGRNKKSGLGLEIFDSWTSETRSTSSLSGGETFMASLCLALGLADVVQARAGGIEVDTLFVDEGFGSLDEDTLEDVMDAIDGLRENGRVIGLVSHVADMKTRIPEHVRITRSPSGSSLESKST</sequence>
<feature type="compositionally biased region" description="Basic and acidic residues" evidence="5">
    <location>
        <begin position="546"/>
        <end position="578"/>
    </location>
</feature>
<dbReference type="SUPFAM" id="SSF52540">
    <property type="entry name" value="P-loop containing nucleoside triphosphate hydrolases"/>
    <property type="match status" value="1"/>
</dbReference>
<dbReference type="Gene3D" id="1.10.287.1490">
    <property type="match status" value="1"/>
</dbReference>
<dbReference type="PANTHER" id="PTHR32114">
    <property type="entry name" value="ABC TRANSPORTER ABCH.3"/>
    <property type="match status" value="1"/>
</dbReference>
<comment type="subunit">
    <text evidence="2">Heterodimer of SbcC and SbcD.</text>
</comment>
<protein>
    <recommendedName>
        <fullName evidence="3">Nuclease SbcCD subunit C</fullName>
    </recommendedName>
</protein>
<feature type="domain" description="Rad50/SbcC-type AAA" evidence="6">
    <location>
        <begin position="6"/>
        <end position="203"/>
    </location>
</feature>
<dbReference type="PANTHER" id="PTHR32114:SF2">
    <property type="entry name" value="ABC TRANSPORTER ABCH.3"/>
    <property type="match status" value="1"/>
</dbReference>
<dbReference type="AlphaFoldDB" id="A0A7K1LFY8"/>
<feature type="compositionally biased region" description="Basic and acidic residues" evidence="5">
    <location>
        <begin position="259"/>
        <end position="273"/>
    </location>
</feature>
<keyword evidence="8" id="KW-1185">Reference proteome</keyword>
<evidence type="ECO:0000256" key="1">
    <source>
        <dbReference type="ARBA" id="ARBA00006930"/>
    </source>
</evidence>
<comment type="caution">
    <text evidence="7">The sequence shown here is derived from an EMBL/GenBank/DDBJ whole genome shotgun (WGS) entry which is preliminary data.</text>
</comment>
<accession>A0A7K1LFY8</accession>
<feature type="compositionally biased region" description="Basic and acidic residues" evidence="5">
    <location>
        <begin position="606"/>
        <end position="628"/>
    </location>
</feature>
<dbReference type="GO" id="GO:0016887">
    <property type="term" value="F:ATP hydrolysis activity"/>
    <property type="evidence" value="ECO:0007669"/>
    <property type="project" value="InterPro"/>
</dbReference>
<dbReference type="InterPro" id="IPR027417">
    <property type="entry name" value="P-loop_NTPase"/>
</dbReference>
<dbReference type="Pfam" id="PF13476">
    <property type="entry name" value="AAA_23"/>
    <property type="match status" value="1"/>
</dbReference>
<dbReference type="Gene3D" id="3.40.50.300">
    <property type="entry name" value="P-loop containing nucleotide triphosphate hydrolases"/>
    <property type="match status" value="2"/>
</dbReference>
<feature type="region of interest" description="Disordered" evidence="5">
    <location>
        <begin position="259"/>
        <end position="284"/>
    </location>
</feature>
<keyword evidence="4" id="KW-0175">Coiled coil</keyword>
<evidence type="ECO:0000256" key="5">
    <source>
        <dbReference type="SAM" id="MobiDB-lite"/>
    </source>
</evidence>
<evidence type="ECO:0000256" key="2">
    <source>
        <dbReference type="ARBA" id="ARBA00011322"/>
    </source>
</evidence>